<comment type="function">
    <text evidence="9">Involved in the regulation of the intracellular balance of NAD and NADP, and is a key enzyme in the biosynthesis of NADP. Catalyzes specifically the phosphorylation on 2'-hydroxyl of the adenosine moiety of NAD to yield NADP.</text>
</comment>
<accession>A0A1T4XQX9</accession>
<dbReference type="GO" id="GO:0003951">
    <property type="term" value="F:NAD+ kinase activity"/>
    <property type="evidence" value="ECO:0007669"/>
    <property type="project" value="UniProtKB-UniRule"/>
</dbReference>
<evidence type="ECO:0000256" key="1">
    <source>
        <dbReference type="ARBA" id="ARBA00022490"/>
    </source>
</evidence>
<feature type="binding site" evidence="9">
    <location>
        <begin position="123"/>
        <end position="124"/>
    </location>
    <ligand>
        <name>NAD(+)</name>
        <dbReference type="ChEBI" id="CHEBI:57540"/>
    </ligand>
</feature>
<evidence type="ECO:0000313" key="11">
    <source>
        <dbReference type="Proteomes" id="UP000190042"/>
    </source>
</evidence>
<dbReference type="Gene3D" id="2.60.200.30">
    <property type="entry name" value="Probable inorganic polyphosphate/atp-NAD kinase, domain 2"/>
    <property type="match status" value="1"/>
</dbReference>
<dbReference type="EC" id="2.7.1.23" evidence="9"/>
<keyword evidence="7 9" id="KW-0520">NAD</keyword>
<dbReference type="EMBL" id="FUYJ01000001">
    <property type="protein sequence ID" value="SKA91934.1"/>
    <property type="molecule type" value="Genomic_DNA"/>
</dbReference>
<reference evidence="11" key="1">
    <citation type="submission" date="2017-02" db="EMBL/GenBank/DDBJ databases">
        <authorList>
            <person name="Varghese N."/>
            <person name="Submissions S."/>
        </authorList>
    </citation>
    <scope>NUCLEOTIDE SEQUENCE [LARGE SCALE GENOMIC DNA]</scope>
    <source>
        <strain evidence="11">DSM 23966</strain>
    </source>
</reference>
<dbReference type="GO" id="GO:0005737">
    <property type="term" value="C:cytoplasm"/>
    <property type="evidence" value="ECO:0007669"/>
    <property type="project" value="UniProtKB-SubCell"/>
</dbReference>
<evidence type="ECO:0000313" key="10">
    <source>
        <dbReference type="EMBL" id="SKA91934.1"/>
    </source>
</evidence>
<comment type="similarity">
    <text evidence="9">Belongs to the NAD kinase family.</text>
</comment>
<keyword evidence="4 9" id="KW-0418">Kinase</keyword>
<sequence>MVNQHTIYLFSRLDEDTVHKKTFVEEQLLKEGFSLTDDHTEATVVISIGSDGTFLQAVRKTDFRQDCLYLGISIKGAHGVYCDFKYDEIGTLVYALNQPSLAERHYPILEVTINQHKPFYCLNEFSIRSTIIRTFVMDISIDELLFETFLGDGLIISTPTGSTAYNKSVRGAVIDPLLPCFQVSELASVNNNRYRTLGTSFILSGNRKLTLNVHQEGNEFPSTAADNEALGIKQVEKVEAKLSNRVIRTAKLSDNSFFEKVQRTFF</sequence>
<dbReference type="NCBIfam" id="NF002902">
    <property type="entry name" value="PRK03501.1"/>
    <property type="match status" value="1"/>
</dbReference>
<evidence type="ECO:0000256" key="2">
    <source>
        <dbReference type="ARBA" id="ARBA00022679"/>
    </source>
</evidence>
<feature type="binding site" evidence="9">
    <location>
        <position position="133"/>
    </location>
    <ligand>
        <name>NAD(+)</name>
        <dbReference type="ChEBI" id="CHEBI:57540"/>
    </ligand>
</feature>
<keyword evidence="3 9" id="KW-0547">Nucleotide-binding</keyword>
<dbReference type="GO" id="GO:0051287">
    <property type="term" value="F:NAD binding"/>
    <property type="evidence" value="ECO:0007669"/>
    <property type="project" value="UniProtKB-ARBA"/>
</dbReference>
<dbReference type="GO" id="GO:0019674">
    <property type="term" value="P:NAD+ metabolic process"/>
    <property type="evidence" value="ECO:0007669"/>
    <property type="project" value="InterPro"/>
</dbReference>
<dbReference type="PANTHER" id="PTHR20275">
    <property type="entry name" value="NAD KINASE"/>
    <property type="match status" value="1"/>
</dbReference>
<dbReference type="SUPFAM" id="SSF111331">
    <property type="entry name" value="NAD kinase/diacylglycerol kinase-like"/>
    <property type="match status" value="1"/>
</dbReference>
<feature type="binding site" evidence="9">
    <location>
        <position position="187"/>
    </location>
    <ligand>
        <name>NAD(+)</name>
        <dbReference type="ChEBI" id="CHEBI:57540"/>
    </ligand>
</feature>
<evidence type="ECO:0000256" key="4">
    <source>
        <dbReference type="ARBA" id="ARBA00022777"/>
    </source>
</evidence>
<evidence type="ECO:0000256" key="3">
    <source>
        <dbReference type="ARBA" id="ARBA00022741"/>
    </source>
</evidence>
<keyword evidence="5 9" id="KW-0067">ATP-binding</keyword>
<dbReference type="InterPro" id="IPR017438">
    <property type="entry name" value="ATP-NAD_kinase_N"/>
</dbReference>
<proteinExistence type="inferred from homology"/>
<evidence type="ECO:0000256" key="7">
    <source>
        <dbReference type="ARBA" id="ARBA00023027"/>
    </source>
</evidence>
<gene>
    <name evidence="9" type="primary">nadK</name>
    <name evidence="10" type="ORF">SAMN04244570_1220</name>
</gene>
<dbReference type="InterPro" id="IPR017437">
    <property type="entry name" value="ATP-NAD_kinase_PpnK-typ_C"/>
</dbReference>
<feature type="binding site" evidence="9">
    <location>
        <position position="152"/>
    </location>
    <ligand>
        <name>NAD(+)</name>
        <dbReference type="ChEBI" id="CHEBI:57540"/>
    </ligand>
</feature>
<keyword evidence="11" id="KW-1185">Reference proteome</keyword>
<dbReference type="AlphaFoldDB" id="A0A1T4XQX9"/>
<dbReference type="GO" id="GO:0005524">
    <property type="term" value="F:ATP binding"/>
    <property type="evidence" value="ECO:0007669"/>
    <property type="project" value="UniProtKB-KW"/>
</dbReference>
<dbReference type="InterPro" id="IPR002504">
    <property type="entry name" value="NADK"/>
</dbReference>
<dbReference type="Proteomes" id="UP000190042">
    <property type="component" value="Unassembled WGS sequence"/>
</dbReference>
<comment type="catalytic activity">
    <reaction evidence="8 9">
        <text>NAD(+) + ATP = ADP + NADP(+) + H(+)</text>
        <dbReference type="Rhea" id="RHEA:18629"/>
        <dbReference type="ChEBI" id="CHEBI:15378"/>
        <dbReference type="ChEBI" id="CHEBI:30616"/>
        <dbReference type="ChEBI" id="CHEBI:57540"/>
        <dbReference type="ChEBI" id="CHEBI:58349"/>
        <dbReference type="ChEBI" id="CHEBI:456216"/>
        <dbReference type="EC" id="2.7.1.23"/>
    </reaction>
</comment>
<keyword evidence="6 9" id="KW-0521">NADP</keyword>
<feature type="active site" description="Proton acceptor" evidence="9">
    <location>
        <position position="51"/>
    </location>
</feature>
<dbReference type="GO" id="GO:0046872">
    <property type="term" value="F:metal ion binding"/>
    <property type="evidence" value="ECO:0007669"/>
    <property type="project" value="UniProtKB-UniRule"/>
</dbReference>
<name>A0A1T4XQX9_9BACL</name>
<keyword evidence="2 9" id="KW-0808">Transferase</keyword>
<feature type="binding site" evidence="9">
    <location>
        <begin position="163"/>
        <end position="168"/>
    </location>
    <ligand>
        <name>NAD(+)</name>
        <dbReference type="ChEBI" id="CHEBI:57540"/>
    </ligand>
</feature>
<comment type="subcellular location">
    <subcellularLocation>
        <location evidence="9">Cytoplasm</location>
    </subcellularLocation>
</comment>
<organism evidence="10 11">
    <name type="scientific">Sporosarcina newyorkensis</name>
    <dbReference type="NCBI Taxonomy" id="759851"/>
    <lineage>
        <taxon>Bacteria</taxon>
        <taxon>Bacillati</taxon>
        <taxon>Bacillota</taxon>
        <taxon>Bacilli</taxon>
        <taxon>Bacillales</taxon>
        <taxon>Caryophanaceae</taxon>
        <taxon>Sporosarcina</taxon>
    </lineage>
</organism>
<evidence type="ECO:0000256" key="5">
    <source>
        <dbReference type="ARBA" id="ARBA00022840"/>
    </source>
</evidence>
<comment type="caution">
    <text evidence="9">Lacks conserved residue(s) required for the propagation of feature annotation.</text>
</comment>
<dbReference type="InterPro" id="IPR016064">
    <property type="entry name" value="NAD/diacylglycerol_kinase_sf"/>
</dbReference>
<evidence type="ECO:0000256" key="6">
    <source>
        <dbReference type="ARBA" id="ARBA00022857"/>
    </source>
</evidence>
<evidence type="ECO:0000256" key="8">
    <source>
        <dbReference type="ARBA" id="ARBA00047925"/>
    </source>
</evidence>
<comment type="cofactor">
    <cofactor evidence="9">
        <name>a divalent metal cation</name>
        <dbReference type="ChEBI" id="CHEBI:60240"/>
    </cofactor>
</comment>
<keyword evidence="1 9" id="KW-0963">Cytoplasm</keyword>
<evidence type="ECO:0000256" key="9">
    <source>
        <dbReference type="HAMAP-Rule" id="MF_00361"/>
    </source>
</evidence>
<dbReference type="HAMAP" id="MF_00361">
    <property type="entry name" value="NAD_kinase"/>
    <property type="match status" value="1"/>
</dbReference>
<feature type="binding site" evidence="9">
    <location>
        <begin position="51"/>
        <end position="52"/>
    </location>
    <ligand>
        <name>NAD(+)</name>
        <dbReference type="ChEBI" id="CHEBI:57540"/>
    </ligand>
</feature>
<dbReference type="PANTHER" id="PTHR20275:SF9">
    <property type="entry name" value="NAD KINASE 2"/>
    <property type="match status" value="1"/>
</dbReference>
<protein>
    <recommendedName>
        <fullName evidence="9">NAD kinase</fullName>
        <ecNumber evidence="9">2.7.1.23</ecNumber>
    </recommendedName>
    <alternativeName>
        <fullName evidence="9">ATP-dependent NAD kinase</fullName>
    </alternativeName>
</protein>
<dbReference type="Gene3D" id="3.40.50.10330">
    <property type="entry name" value="Probable inorganic polyphosphate/atp-NAD kinase, domain 1"/>
    <property type="match status" value="1"/>
</dbReference>
<dbReference type="Pfam" id="PF20143">
    <property type="entry name" value="NAD_kinase_C"/>
    <property type="match status" value="1"/>
</dbReference>
<dbReference type="GO" id="GO:0006741">
    <property type="term" value="P:NADP+ biosynthetic process"/>
    <property type="evidence" value="ECO:0007669"/>
    <property type="project" value="UniProtKB-UniRule"/>
</dbReference>
<dbReference type="RefSeq" id="WP_078816889.1">
    <property type="nucleotide sequence ID" value="NZ_FUYJ01000001.1"/>
</dbReference>